<reference evidence="2 3" key="1">
    <citation type="journal article" date="2017" name="Gigascience">
        <title>Draft genome of the honey bee ectoparasitic mite, Tropilaelaps mercedesae, is shaped by the parasitic life history.</title>
        <authorList>
            <person name="Dong X."/>
            <person name="Armstrong S.D."/>
            <person name="Xia D."/>
            <person name="Makepeace B.L."/>
            <person name="Darby A.C."/>
            <person name="Kadowaki T."/>
        </authorList>
    </citation>
    <scope>NUCLEOTIDE SEQUENCE [LARGE SCALE GENOMIC DNA]</scope>
    <source>
        <strain evidence="2">Wuxi-XJTLU</strain>
    </source>
</reference>
<organism evidence="2 3">
    <name type="scientific">Tropilaelaps mercedesae</name>
    <dbReference type="NCBI Taxonomy" id="418985"/>
    <lineage>
        <taxon>Eukaryota</taxon>
        <taxon>Metazoa</taxon>
        <taxon>Ecdysozoa</taxon>
        <taxon>Arthropoda</taxon>
        <taxon>Chelicerata</taxon>
        <taxon>Arachnida</taxon>
        <taxon>Acari</taxon>
        <taxon>Parasitiformes</taxon>
        <taxon>Mesostigmata</taxon>
        <taxon>Gamasina</taxon>
        <taxon>Dermanyssoidea</taxon>
        <taxon>Laelapidae</taxon>
        <taxon>Tropilaelaps</taxon>
    </lineage>
</organism>
<protein>
    <submittedName>
        <fullName evidence="2">Uncharacterized protein</fullName>
    </submittedName>
</protein>
<evidence type="ECO:0000313" key="2">
    <source>
        <dbReference type="EMBL" id="OQR73747.1"/>
    </source>
</evidence>
<evidence type="ECO:0000256" key="1">
    <source>
        <dbReference type="SAM" id="MobiDB-lite"/>
    </source>
</evidence>
<comment type="caution">
    <text evidence="2">The sequence shown here is derived from an EMBL/GenBank/DDBJ whole genome shotgun (WGS) entry which is preliminary data.</text>
</comment>
<feature type="region of interest" description="Disordered" evidence="1">
    <location>
        <begin position="46"/>
        <end position="65"/>
    </location>
</feature>
<evidence type="ECO:0000313" key="3">
    <source>
        <dbReference type="Proteomes" id="UP000192247"/>
    </source>
</evidence>
<sequence length="65" mass="7493">MLNHKLRLPKSLRTVINLPVRKLLLRIRNKTRTKSCLLHLPPEVVVPKQSPENPEPGPHQFGLSR</sequence>
<accession>A0A1V9XJQ3</accession>
<dbReference type="EMBL" id="MNPL01009394">
    <property type="protein sequence ID" value="OQR73747.1"/>
    <property type="molecule type" value="Genomic_DNA"/>
</dbReference>
<dbReference type="Proteomes" id="UP000192247">
    <property type="component" value="Unassembled WGS sequence"/>
</dbReference>
<dbReference type="AlphaFoldDB" id="A0A1V9XJQ3"/>
<name>A0A1V9XJQ3_9ACAR</name>
<dbReference type="InParanoid" id="A0A1V9XJQ3"/>
<proteinExistence type="predicted"/>
<gene>
    <name evidence="2" type="ORF">BIW11_03515</name>
</gene>
<keyword evidence="3" id="KW-1185">Reference proteome</keyword>